<evidence type="ECO:0000313" key="3">
    <source>
        <dbReference type="Proteomes" id="UP001499854"/>
    </source>
</evidence>
<reference evidence="3" key="1">
    <citation type="journal article" date="2019" name="Int. J. Syst. Evol. Microbiol.">
        <title>The Global Catalogue of Microorganisms (GCM) 10K type strain sequencing project: providing services to taxonomists for standard genome sequencing and annotation.</title>
        <authorList>
            <consortium name="The Broad Institute Genomics Platform"/>
            <consortium name="The Broad Institute Genome Sequencing Center for Infectious Disease"/>
            <person name="Wu L."/>
            <person name="Ma J."/>
        </authorList>
    </citation>
    <scope>NUCLEOTIDE SEQUENCE [LARGE SCALE GENOMIC DNA]</scope>
    <source>
        <strain evidence="3">JCM 16013</strain>
    </source>
</reference>
<dbReference type="Pfam" id="PF14081">
    <property type="entry name" value="DUF4262"/>
    <property type="match status" value="1"/>
</dbReference>
<protein>
    <recommendedName>
        <fullName evidence="4">DUF4262 domain-containing protein</fullName>
    </recommendedName>
</protein>
<dbReference type="InterPro" id="IPR025358">
    <property type="entry name" value="DUF4262"/>
</dbReference>
<dbReference type="Proteomes" id="UP001499854">
    <property type="component" value="Unassembled WGS sequence"/>
</dbReference>
<gene>
    <name evidence="2" type="ORF">GCM10009838_04560</name>
</gene>
<organism evidence="2 3">
    <name type="scientific">Catenulispora subtropica</name>
    <dbReference type="NCBI Taxonomy" id="450798"/>
    <lineage>
        <taxon>Bacteria</taxon>
        <taxon>Bacillati</taxon>
        <taxon>Actinomycetota</taxon>
        <taxon>Actinomycetes</taxon>
        <taxon>Catenulisporales</taxon>
        <taxon>Catenulisporaceae</taxon>
        <taxon>Catenulispora</taxon>
    </lineage>
</organism>
<comment type="caution">
    <text evidence="2">The sequence shown here is derived from an EMBL/GenBank/DDBJ whole genome shotgun (WGS) entry which is preliminary data.</text>
</comment>
<feature type="region of interest" description="Disordered" evidence="1">
    <location>
        <begin position="1"/>
        <end position="32"/>
    </location>
</feature>
<keyword evidence="3" id="KW-1185">Reference proteome</keyword>
<evidence type="ECO:0000256" key="1">
    <source>
        <dbReference type="SAM" id="MobiDB-lite"/>
    </source>
</evidence>
<name>A0ABP5BWP5_9ACTN</name>
<feature type="compositionally biased region" description="Polar residues" evidence="1">
    <location>
        <begin position="1"/>
        <end position="11"/>
    </location>
</feature>
<evidence type="ECO:0008006" key="4">
    <source>
        <dbReference type="Google" id="ProtNLM"/>
    </source>
</evidence>
<sequence>MHSSHIVNTMADSPAPSGGTEPAGDPEDRRRVTADIPPCHCVICDSETAAPHTLTAAENEAFADEDGPGDDDEDAVRALVPGWFGEAAAHVRRTGWTSIGIMPGTRTPGWAFSVGLWHSYRAPEVSLFGLLLPDMQQRVNRAGRLIRDNKPFGLDIEVDGILDAQPVVAKRVHPGWYPTLFGFAVGFYRGAVPPFVQLVWPDSHGLFPWQPGCGLRCRTVQPQLWLPPELHPDGPWQNPH</sequence>
<proteinExistence type="predicted"/>
<accession>A0ABP5BWP5</accession>
<evidence type="ECO:0000313" key="2">
    <source>
        <dbReference type="EMBL" id="GAA1952525.1"/>
    </source>
</evidence>
<dbReference type="EMBL" id="BAAAQM010000002">
    <property type="protein sequence ID" value="GAA1952525.1"/>
    <property type="molecule type" value="Genomic_DNA"/>
</dbReference>